<dbReference type="CDD" id="cd14014">
    <property type="entry name" value="STKc_PknB_like"/>
    <property type="match status" value="1"/>
</dbReference>
<dbReference type="SUPFAM" id="SSF56112">
    <property type="entry name" value="Protein kinase-like (PK-like)"/>
    <property type="match status" value="1"/>
</dbReference>
<evidence type="ECO:0000256" key="4">
    <source>
        <dbReference type="ARBA" id="ARBA00022840"/>
    </source>
</evidence>
<reference evidence="6 7" key="1">
    <citation type="submission" date="2019-06" db="EMBL/GenBank/DDBJ databases">
        <title>Persicimonas caeni gen. nov., sp. nov., a predatory bacterium isolated from solar saltern.</title>
        <authorList>
            <person name="Wang S."/>
        </authorList>
    </citation>
    <scope>NUCLEOTIDE SEQUENCE [LARGE SCALE GENOMIC DNA]</scope>
    <source>
        <strain evidence="6 7">YN101</strain>
    </source>
</reference>
<dbReference type="PANTHER" id="PTHR43289:SF6">
    <property type="entry name" value="SERINE_THREONINE-PROTEIN KINASE NEKL-3"/>
    <property type="match status" value="1"/>
</dbReference>
<sequence length="455" mass="51286">MQTEEVLMAGRRDAYRLESKPLSTGGQAEIFRAEVKKTGEQVALKRFFRGASRERSRREIDVLQNFDHPNIIKVLDFDSDDYNWYVMPLADGSLAKIGPNLDPRYELVDLTQDLLDGLEAAHSVGVVHRDLNPRNILRFTEDAGPRWVVADWGLVRRPLGQTTVQETKPNGTFGTEGFSAPESYKDAHNLDQRADIYALGRVIAWALTAEWPVPNIAVEVTGPWQEFVSQTTALAREERPATVEEVRGLLRLVQQKLDEPRESSSTQWEQVEWDDAWIPSAEVHLRPDAWEVLEEVAGSICKRFECEKSTLFPYARLAPGGAVHLLLQRAETQTYEGVEFTAGEWFRVAEGALSPLGPQVLFELGNLLGEERVDCIFRQRVKEIPAKAGVLDGWSIIVGAFSKSNEGAVRTLFRCLTLSEAKQVNHWCSQNGIRLPIDDIRNFSMNEEAVELDID</sequence>
<keyword evidence="2" id="KW-0547">Nucleotide-binding</keyword>
<dbReference type="Proteomes" id="UP000315995">
    <property type="component" value="Chromosome"/>
</dbReference>
<evidence type="ECO:0000259" key="5">
    <source>
        <dbReference type="PROSITE" id="PS50011"/>
    </source>
</evidence>
<keyword evidence="3 6" id="KW-0418">Kinase</keyword>
<feature type="domain" description="Protein kinase" evidence="5">
    <location>
        <begin position="16"/>
        <end position="278"/>
    </location>
</feature>
<dbReference type="Gene3D" id="1.10.510.10">
    <property type="entry name" value="Transferase(Phosphotransferase) domain 1"/>
    <property type="match status" value="1"/>
</dbReference>
<accession>A0A5B8YAD4</accession>
<keyword evidence="1" id="KW-0808">Transferase</keyword>
<evidence type="ECO:0000256" key="2">
    <source>
        <dbReference type="ARBA" id="ARBA00022741"/>
    </source>
</evidence>
<proteinExistence type="predicted"/>
<keyword evidence="6" id="KW-0723">Serine/threonine-protein kinase</keyword>
<organism evidence="6 7">
    <name type="scientific">Persicimonas caeni</name>
    <dbReference type="NCBI Taxonomy" id="2292766"/>
    <lineage>
        <taxon>Bacteria</taxon>
        <taxon>Deltaproteobacteria</taxon>
        <taxon>Bradymonadales</taxon>
        <taxon>Bradymonadaceae</taxon>
        <taxon>Persicimonas</taxon>
    </lineage>
</organism>
<dbReference type="PANTHER" id="PTHR43289">
    <property type="entry name" value="MITOGEN-ACTIVATED PROTEIN KINASE KINASE KINASE 20-RELATED"/>
    <property type="match status" value="1"/>
</dbReference>
<accession>A0A4Y6PUW9</accession>
<dbReference type="InterPro" id="IPR000719">
    <property type="entry name" value="Prot_kinase_dom"/>
</dbReference>
<evidence type="ECO:0000313" key="7">
    <source>
        <dbReference type="Proteomes" id="UP000315995"/>
    </source>
</evidence>
<name>A0A4Y6PUW9_PERCE</name>
<dbReference type="PROSITE" id="PS50011">
    <property type="entry name" value="PROTEIN_KINASE_DOM"/>
    <property type="match status" value="1"/>
</dbReference>
<keyword evidence="7" id="KW-1185">Reference proteome</keyword>
<protein>
    <submittedName>
        <fullName evidence="6">Serine/threonine protein kinase</fullName>
    </submittedName>
</protein>
<dbReference type="GO" id="GO:0005524">
    <property type="term" value="F:ATP binding"/>
    <property type="evidence" value="ECO:0007669"/>
    <property type="project" value="UniProtKB-KW"/>
</dbReference>
<gene>
    <name evidence="6" type="ORF">FIV42_15685</name>
</gene>
<dbReference type="AlphaFoldDB" id="A0A4Y6PUW9"/>
<dbReference type="EMBL" id="CP041186">
    <property type="protein sequence ID" value="QDG52131.1"/>
    <property type="molecule type" value="Genomic_DNA"/>
</dbReference>
<evidence type="ECO:0000313" key="6">
    <source>
        <dbReference type="EMBL" id="QDG52131.1"/>
    </source>
</evidence>
<dbReference type="Pfam" id="PF00069">
    <property type="entry name" value="Pkinase"/>
    <property type="match status" value="1"/>
</dbReference>
<evidence type="ECO:0000256" key="1">
    <source>
        <dbReference type="ARBA" id="ARBA00022679"/>
    </source>
</evidence>
<dbReference type="OrthoDB" id="7061676at2"/>
<keyword evidence="4" id="KW-0067">ATP-binding</keyword>
<evidence type="ECO:0000256" key="3">
    <source>
        <dbReference type="ARBA" id="ARBA00022777"/>
    </source>
</evidence>
<dbReference type="GO" id="GO:0004674">
    <property type="term" value="F:protein serine/threonine kinase activity"/>
    <property type="evidence" value="ECO:0007669"/>
    <property type="project" value="UniProtKB-KW"/>
</dbReference>
<dbReference type="InterPro" id="IPR011009">
    <property type="entry name" value="Kinase-like_dom_sf"/>
</dbReference>